<proteinExistence type="predicted"/>
<evidence type="ECO:0000313" key="2">
    <source>
        <dbReference type="Proteomes" id="UP001165101"/>
    </source>
</evidence>
<dbReference type="Proteomes" id="UP001165101">
    <property type="component" value="Unassembled WGS sequence"/>
</dbReference>
<protein>
    <submittedName>
        <fullName evidence="1">Unnamed protein product</fullName>
    </submittedName>
</protein>
<organism evidence="1 2">
    <name type="scientific">Candida boidinii</name>
    <name type="common">Yeast</name>
    <dbReference type="NCBI Taxonomy" id="5477"/>
    <lineage>
        <taxon>Eukaryota</taxon>
        <taxon>Fungi</taxon>
        <taxon>Dikarya</taxon>
        <taxon>Ascomycota</taxon>
        <taxon>Saccharomycotina</taxon>
        <taxon>Pichiomycetes</taxon>
        <taxon>Pichiales</taxon>
        <taxon>Pichiaceae</taxon>
        <taxon>Ogataea</taxon>
        <taxon>Ogataea/Candida clade</taxon>
    </lineage>
</organism>
<sequence>MIYDRVGDSHYDTISAFHKSIRGSNEDGALYYLARMLKGGENPLYIARRLIRIASEDIGILDDTCLPFAISAYQAVQFVGMPEADLALVHCTVKFCKAMKSVEIYRGWKLLNNKLDNEPNLINLPIPLHLRNAPTKLMSELGYSKGYKYNPDFKDGLVKQNYLPDLCKNLKILDGKHLGELIDSDLE</sequence>
<accession>A0ACB5U6S8</accession>
<reference evidence="1" key="1">
    <citation type="submission" date="2023-04" db="EMBL/GenBank/DDBJ databases">
        <title>Candida boidinii NBRC 1967.</title>
        <authorList>
            <person name="Ichikawa N."/>
            <person name="Sato H."/>
            <person name="Tonouchi N."/>
        </authorList>
    </citation>
    <scope>NUCLEOTIDE SEQUENCE</scope>
    <source>
        <strain evidence="1">NBRC 1967</strain>
    </source>
</reference>
<comment type="caution">
    <text evidence="1">The sequence shown here is derived from an EMBL/GenBank/DDBJ whole genome shotgun (WGS) entry which is preliminary data.</text>
</comment>
<name>A0ACB5U6S8_CANBO</name>
<gene>
    <name evidence="1" type="ORF">Cboi01_000616900</name>
</gene>
<evidence type="ECO:0000313" key="1">
    <source>
        <dbReference type="EMBL" id="GMF02753.1"/>
    </source>
</evidence>
<dbReference type="EMBL" id="BSXV01005734">
    <property type="protein sequence ID" value="GMF02753.1"/>
    <property type="molecule type" value="Genomic_DNA"/>
</dbReference>
<keyword evidence="2" id="KW-1185">Reference proteome</keyword>